<dbReference type="HAMAP" id="MF_00265">
    <property type="entry name" value="VapC_Nob1"/>
    <property type="match status" value="1"/>
</dbReference>
<evidence type="ECO:0000313" key="8">
    <source>
        <dbReference type="EMBL" id="ADM28225.1"/>
    </source>
</evidence>
<keyword evidence="3 6" id="KW-0479">Metal-binding</keyword>
<dbReference type="AlphaFoldDB" id="E0SQG9"/>
<feature type="binding site" evidence="6">
    <location>
        <position position="8"/>
    </location>
    <ligand>
        <name>Mg(2+)</name>
        <dbReference type="ChEBI" id="CHEBI:18420"/>
    </ligand>
</feature>
<dbReference type="EMBL" id="CP002098">
    <property type="protein sequence ID" value="ADM28225.1"/>
    <property type="molecule type" value="Genomic_DNA"/>
</dbReference>
<dbReference type="PANTHER" id="PTHR35901:SF1">
    <property type="entry name" value="EXONUCLEASE VAPC9"/>
    <property type="match status" value="1"/>
</dbReference>
<keyword evidence="9" id="KW-1185">Reference proteome</keyword>
<dbReference type="InterPro" id="IPR051619">
    <property type="entry name" value="TypeII_TA_RNase_PINc/VapC"/>
</dbReference>
<dbReference type="CDD" id="cd09873">
    <property type="entry name" value="PIN_Pae0151-like"/>
    <property type="match status" value="1"/>
</dbReference>
<dbReference type="Pfam" id="PF01850">
    <property type="entry name" value="PIN"/>
    <property type="match status" value="1"/>
</dbReference>
<feature type="binding site" evidence="6">
    <location>
        <position position="101"/>
    </location>
    <ligand>
        <name>Mg(2+)</name>
        <dbReference type="ChEBI" id="CHEBI:18420"/>
    </ligand>
</feature>
<evidence type="ECO:0000259" key="7">
    <source>
        <dbReference type="Pfam" id="PF01850"/>
    </source>
</evidence>
<organism evidence="8 9">
    <name type="scientific">Ignisphaera aggregans (strain DSM 17230 / JCM 13409 / AQ1.S1)</name>
    <dbReference type="NCBI Taxonomy" id="583356"/>
    <lineage>
        <taxon>Archaea</taxon>
        <taxon>Thermoproteota</taxon>
        <taxon>Thermoprotei</taxon>
        <taxon>Desulfurococcales</taxon>
        <taxon>Desulfurococcaceae</taxon>
        <taxon>Ignisphaera</taxon>
    </lineage>
</organism>
<dbReference type="SUPFAM" id="SSF88723">
    <property type="entry name" value="PIN domain-like"/>
    <property type="match status" value="1"/>
</dbReference>
<dbReference type="Proteomes" id="UP000001304">
    <property type="component" value="Chromosome"/>
</dbReference>
<keyword evidence="4 6" id="KW-0378">Hydrolase</keyword>
<feature type="domain" description="PIN" evidence="7">
    <location>
        <begin position="6"/>
        <end position="122"/>
    </location>
</feature>
<comment type="similarity">
    <text evidence="6">Belongs to the PINc/VapC protein family.</text>
</comment>
<accession>E0SQG9</accession>
<evidence type="ECO:0000256" key="4">
    <source>
        <dbReference type="ARBA" id="ARBA00022801"/>
    </source>
</evidence>
<evidence type="ECO:0000313" key="9">
    <source>
        <dbReference type="Proteomes" id="UP000001304"/>
    </source>
</evidence>
<reference evidence="8 9" key="1">
    <citation type="journal article" date="2010" name="Stand. Genomic Sci.">
        <title>Complete genome sequence of Ignisphaera aggregans type strain (AQ1.S1).</title>
        <authorList>
            <person name="Goker M."/>
            <person name="Held B."/>
            <person name="Lapidus A."/>
            <person name="Nolan M."/>
            <person name="Spring S."/>
            <person name="Yasawong M."/>
            <person name="Lucas S."/>
            <person name="Glavina Del Rio T."/>
            <person name="Tice H."/>
            <person name="Cheng J.F."/>
            <person name="Goodwin L."/>
            <person name="Tapia R."/>
            <person name="Pitluck S."/>
            <person name="Liolios K."/>
            <person name="Ivanova N."/>
            <person name="Mavromatis K."/>
            <person name="Mikhailova N."/>
            <person name="Pati A."/>
            <person name="Chen A."/>
            <person name="Palaniappan K."/>
            <person name="Brambilla E."/>
            <person name="Land M."/>
            <person name="Hauser L."/>
            <person name="Chang Y.J."/>
            <person name="Jeffries C.D."/>
            <person name="Brettin T."/>
            <person name="Detter J.C."/>
            <person name="Han C."/>
            <person name="Rohde M."/>
            <person name="Sikorski J."/>
            <person name="Woyke T."/>
            <person name="Bristow J."/>
            <person name="Eisen J.A."/>
            <person name="Markowitz V."/>
            <person name="Hugenholtz P."/>
            <person name="Kyrpides N.C."/>
            <person name="Klenk H.P."/>
        </authorList>
    </citation>
    <scope>NUCLEOTIDE SEQUENCE [LARGE SCALE GENOMIC DNA]</scope>
    <source>
        <strain evidence="9">DSM 17230 / JCM 13409 / AQ1.S1</strain>
    </source>
</reference>
<keyword evidence="5 6" id="KW-0460">Magnesium</keyword>
<proteinExistence type="inferred from homology"/>
<evidence type="ECO:0000256" key="3">
    <source>
        <dbReference type="ARBA" id="ARBA00022723"/>
    </source>
</evidence>
<comment type="cofactor">
    <cofactor evidence="6">
        <name>Mg(2+)</name>
        <dbReference type="ChEBI" id="CHEBI:18420"/>
    </cofactor>
</comment>
<evidence type="ECO:0000256" key="5">
    <source>
        <dbReference type="ARBA" id="ARBA00022842"/>
    </source>
</evidence>
<name>E0SQG9_IGNAA</name>
<dbReference type="InterPro" id="IPR022907">
    <property type="entry name" value="VapC_family"/>
</dbReference>
<dbReference type="GO" id="GO:0016787">
    <property type="term" value="F:hydrolase activity"/>
    <property type="evidence" value="ECO:0007669"/>
    <property type="project" value="UniProtKB-KW"/>
</dbReference>
<dbReference type="STRING" id="583356.Igag_1422"/>
<evidence type="ECO:0000256" key="2">
    <source>
        <dbReference type="ARBA" id="ARBA00022722"/>
    </source>
</evidence>
<evidence type="ECO:0000256" key="1">
    <source>
        <dbReference type="ARBA" id="ARBA00022649"/>
    </source>
</evidence>
<protein>
    <recommendedName>
        <fullName evidence="6">Ribonuclease VapC</fullName>
        <shortName evidence="6">RNase VapC</shortName>
        <ecNumber evidence="6">3.1.-.-</ecNumber>
    </recommendedName>
    <alternativeName>
        <fullName evidence="6">Putative toxin VapC</fullName>
    </alternativeName>
</protein>
<dbReference type="InterPro" id="IPR044153">
    <property type="entry name" value="PIN_Pae0151-like"/>
</dbReference>
<evidence type="ECO:0000256" key="6">
    <source>
        <dbReference type="HAMAP-Rule" id="MF_00265"/>
    </source>
</evidence>
<keyword evidence="6" id="KW-0800">Toxin</keyword>
<dbReference type="GO" id="GO:0004540">
    <property type="term" value="F:RNA nuclease activity"/>
    <property type="evidence" value="ECO:0007669"/>
    <property type="project" value="InterPro"/>
</dbReference>
<dbReference type="InterPro" id="IPR029060">
    <property type="entry name" value="PIN-like_dom_sf"/>
</dbReference>
<comment type="function">
    <text evidence="6">Toxic component of a toxin-antitoxin (TA) system. An RNase.</text>
</comment>
<gene>
    <name evidence="6" type="primary">vapC</name>
    <name evidence="8" type="ordered locus">Igag_1422</name>
</gene>
<dbReference type="InterPro" id="IPR002716">
    <property type="entry name" value="PIN_dom"/>
</dbReference>
<sequence>MKISLVLDASAVAKWFVEEDESEEMRRIRDLHINGMVIIYIPSLLFVELSNALRYIGGLTPTDVINAIEALKILHLKVVSDLEVLDRAIEIAFNHSITVYDAVYVALARTTGSKLITYDKELLSKFSNIAGKASQIIKELSYTL</sequence>
<dbReference type="PANTHER" id="PTHR35901">
    <property type="entry name" value="RIBONUCLEASE VAPC3"/>
    <property type="match status" value="1"/>
</dbReference>
<dbReference type="HOGENOM" id="CLU_121774_1_4_2"/>
<dbReference type="GO" id="GO:0000287">
    <property type="term" value="F:magnesium ion binding"/>
    <property type="evidence" value="ECO:0007669"/>
    <property type="project" value="UniProtKB-UniRule"/>
</dbReference>
<dbReference type="GO" id="GO:0090729">
    <property type="term" value="F:toxin activity"/>
    <property type="evidence" value="ECO:0007669"/>
    <property type="project" value="UniProtKB-KW"/>
</dbReference>
<keyword evidence="2 6" id="KW-0540">Nuclease</keyword>
<keyword evidence="1 6" id="KW-1277">Toxin-antitoxin system</keyword>
<dbReference type="EC" id="3.1.-.-" evidence="6"/>
<dbReference type="Gene3D" id="3.40.50.1010">
    <property type="entry name" value="5'-nuclease"/>
    <property type="match status" value="1"/>
</dbReference>
<dbReference type="KEGG" id="iag:Igag_1422"/>